<reference evidence="2" key="1">
    <citation type="submission" date="2015-11" db="EMBL/GenBank/DDBJ databases">
        <title>De novo transcriptome assembly of four potential Pierce s Disease insect vectors from Arizona vineyards.</title>
        <authorList>
            <person name="Tassone E.E."/>
        </authorList>
    </citation>
    <scope>NUCLEOTIDE SEQUENCE</scope>
</reference>
<feature type="domain" description="CRAL-TRIO" evidence="1">
    <location>
        <begin position="76"/>
        <end position="236"/>
    </location>
</feature>
<evidence type="ECO:0000259" key="1">
    <source>
        <dbReference type="PROSITE" id="PS50191"/>
    </source>
</evidence>
<dbReference type="PANTHER" id="PTHR10174:SF213">
    <property type="entry name" value="CRAL-TRIO DOMAIN-CONTAINING PROTEIN"/>
    <property type="match status" value="1"/>
</dbReference>
<dbReference type="Pfam" id="PF00650">
    <property type="entry name" value="CRAL_TRIO"/>
    <property type="match status" value="1"/>
</dbReference>
<protein>
    <recommendedName>
        <fullName evidence="1">CRAL-TRIO domain-containing protein</fullName>
    </recommendedName>
</protein>
<dbReference type="PROSITE" id="PS50191">
    <property type="entry name" value="CRAL_TRIO"/>
    <property type="match status" value="1"/>
</dbReference>
<dbReference type="SUPFAM" id="SSF52087">
    <property type="entry name" value="CRAL/TRIO domain"/>
    <property type="match status" value="1"/>
</dbReference>
<dbReference type="EMBL" id="GECZ01005258">
    <property type="protein sequence ID" value="JAS64511.1"/>
    <property type="molecule type" value="Transcribed_RNA"/>
</dbReference>
<proteinExistence type="predicted"/>
<dbReference type="InterPro" id="IPR036865">
    <property type="entry name" value="CRAL-TRIO_dom_sf"/>
</dbReference>
<dbReference type="Gene3D" id="3.40.525.10">
    <property type="entry name" value="CRAL-TRIO lipid binding domain"/>
    <property type="match status" value="1"/>
</dbReference>
<dbReference type="AlphaFoldDB" id="A0A1B6GQ08"/>
<organism evidence="2">
    <name type="scientific">Cuerna arida</name>
    <dbReference type="NCBI Taxonomy" id="1464854"/>
    <lineage>
        <taxon>Eukaryota</taxon>
        <taxon>Metazoa</taxon>
        <taxon>Ecdysozoa</taxon>
        <taxon>Arthropoda</taxon>
        <taxon>Hexapoda</taxon>
        <taxon>Insecta</taxon>
        <taxon>Pterygota</taxon>
        <taxon>Neoptera</taxon>
        <taxon>Paraneoptera</taxon>
        <taxon>Hemiptera</taxon>
        <taxon>Auchenorrhyncha</taxon>
        <taxon>Membracoidea</taxon>
        <taxon>Cicadellidae</taxon>
        <taxon>Cicadellinae</taxon>
        <taxon>Proconiini</taxon>
        <taxon>Cuerna</taxon>
    </lineage>
</organism>
<dbReference type="InterPro" id="IPR001251">
    <property type="entry name" value="CRAL-TRIO_dom"/>
</dbReference>
<dbReference type="SMART" id="SM00516">
    <property type="entry name" value="SEC14"/>
    <property type="match status" value="1"/>
</dbReference>
<dbReference type="CDD" id="cd00170">
    <property type="entry name" value="SEC14"/>
    <property type="match status" value="1"/>
</dbReference>
<accession>A0A1B6GQ08</accession>
<dbReference type="SUPFAM" id="SSF46938">
    <property type="entry name" value="CRAL/TRIO N-terminal domain"/>
    <property type="match status" value="1"/>
</dbReference>
<gene>
    <name evidence="2" type="ORF">g.11830</name>
</gene>
<dbReference type="GO" id="GO:0016020">
    <property type="term" value="C:membrane"/>
    <property type="evidence" value="ECO:0007669"/>
    <property type="project" value="TreeGrafter"/>
</dbReference>
<dbReference type="InterPro" id="IPR036273">
    <property type="entry name" value="CRAL/TRIO_N_dom_sf"/>
</dbReference>
<name>A0A1B6GQ08_9HEMI</name>
<evidence type="ECO:0000313" key="2">
    <source>
        <dbReference type="EMBL" id="JAS64511.1"/>
    </source>
</evidence>
<dbReference type="GO" id="GO:1902936">
    <property type="term" value="F:phosphatidylinositol bisphosphate binding"/>
    <property type="evidence" value="ECO:0007669"/>
    <property type="project" value="TreeGrafter"/>
</dbReference>
<dbReference type="PRINTS" id="PR00180">
    <property type="entry name" value="CRETINALDHBP"/>
</dbReference>
<feature type="non-terminal residue" evidence="2">
    <location>
        <position position="1"/>
    </location>
</feature>
<sequence>ELKRYHKLRVEDITAIQEWTASQPHLPAVHDVQIAHFLHASYYDVEVAKNTIEHYFTYKTTMKEFFTDWDPQSKAMSEYIGRVIHAAFLPKQSPTDCQVVLLRLNDPALDLYSFNLSVKWLLMSVTRQLLEEGQQTEFKIVYDADGYTMSHVMRNPLSAVRHYLDFGQKASAIRVVEIHFINSSSVVKKLITLVKPFMNKHVVKMLSFHTSPDGFFKNLPKEQIPCDYGGLAPSVEKLHEENIRKVENMREALISHTAQRSDESKRLGKKKKVKVEEEFRNLEID</sequence>
<dbReference type="PANTHER" id="PTHR10174">
    <property type="entry name" value="ALPHA-TOCOPHEROL TRANSFER PROTEIN-RELATED"/>
    <property type="match status" value="1"/>
</dbReference>